<keyword evidence="1" id="KW-0547">Nucleotide-binding</keyword>
<dbReference type="Proteomes" id="UP000002519">
    <property type="component" value="Chromosome"/>
</dbReference>
<keyword evidence="1" id="KW-0067">ATP-binding</keyword>
<dbReference type="PIR" id="B91164">
    <property type="entry name" value="B91164"/>
</dbReference>
<evidence type="ECO:0000313" key="2">
    <source>
        <dbReference type="Proteomes" id="UP000002519"/>
    </source>
</evidence>
<dbReference type="AlphaFoldDB" id="A0A6N0MHC8"/>
<accession>A0A6N0MHC8</accession>
<proteinExistence type="predicted"/>
<keyword evidence="1" id="KW-0378">Hydrolase</keyword>
<dbReference type="RefSeq" id="WP_000532146.1">
    <property type="nucleotide sequence ID" value="NZ_BLZK01000010.1"/>
</dbReference>
<dbReference type="PATRIC" id="fig|83334.175.peg.4199"/>
<gene>
    <name evidence="1" type="ordered locus">Z4801</name>
</gene>
<evidence type="ECO:0000313" key="1">
    <source>
        <dbReference type="EMBL" id="AAG58542.1"/>
    </source>
</evidence>
<dbReference type="Gene3D" id="1.10.10.10">
    <property type="entry name" value="Winged helix-like DNA-binding domain superfamily/Winged helix DNA-binding domain"/>
    <property type="match status" value="1"/>
</dbReference>
<sequence>MGRAGRGIDSAVGILLCGSEDRAIHKFFRESAFPAEAQIHEILNVLSVNDGLTLRGIEQRTNLRYGQIEKALKLLVAENPSPVVYTEKLWRRTIVSFSPDHERINHLMNQRKSELADVESYITTKECKMQFLRRALDEPGAEHCGKCSSCLQHPLLSPDIDSGLLHAANLFIKHADLSLNLNKQVAAGAFTQYGFKGNLPASLQGSTGRILSRWGYSGWGKQVAQEKKTGRFSDELVEACAEMVRQRWNPHPEPTWVCCVPSLKHLDLVPDFESTSTWFLILPGDWRRNLAYLLLMPLKKSWTIHRRKCSKTVSTSVKISTGRL</sequence>
<organism evidence="1 2">
    <name type="scientific">Escherichia coli O157:H7</name>
    <dbReference type="NCBI Taxonomy" id="83334"/>
    <lineage>
        <taxon>Bacteria</taxon>
        <taxon>Pseudomonadati</taxon>
        <taxon>Pseudomonadota</taxon>
        <taxon>Gammaproteobacteria</taxon>
        <taxon>Enterobacterales</taxon>
        <taxon>Enterobacteriaceae</taxon>
        <taxon>Escherichia</taxon>
    </lineage>
</organism>
<dbReference type="GO" id="GO:0004386">
    <property type="term" value="F:helicase activity"/>
    <property type="evidence" value="ECO:0007669"/>
    <property type="project" value="UniProtKB-KW"/>
</dbReference>
<name>A0A6N0MHC8_ECO57</name>
<keyword evidence="1" id="KW-0347">Helicase</keyword>
<reference evidence="1 2" key="1">
    <citation type="journal article" date="2001" name="Nature">
        <title>Genome sequence of enterohaemorrhagic Escherichia coli O157:H7.</title>
        <authorList>
            <person name="Perna N.T."/>
            <person name="Plunkett G.III."/>
            <person name="Burland V."/>
            <person name="Mau B."/>
            <person name="Glasner J.D."/>
            <person name="Rose D.J."/>
            <person name="Mayhew G.F."/>
            <person name="Evans P.S."/>
            <person name="Gregor J."/>
            <person name="Kirkpatrick H.A."/>
            <person name="Posfai G."/>
            <person name="Hackett J."/>
            <person name="Klink S."/>
            <person name="Boutin A."/>
            <person name="Shao Y."/>
            <person name="Miller L."/>
            <person name="Grotbeck E.J."/>
            <person name="Davis N.W."/>
            <person name="Lim A."/>
            <person name="Dimalanta E."/>
            <person name="Potamousis K."/>
            <person name="Apodaca J."/>
            <person name="Anantharaman T.S."/>
            <person name="Lin J."/>
            <person name="Yen G."/>
            <person name="Schwartz D.C."/>
            <person name="Welch R.A."/>
            <person name="Blattner F.R."/>
        </authorList>
    </citation>
    <scope>NUCLEOTIDE SEQUENCE [LARGE SCALE GENOMIC DNA]</scope>
    <source>
        <strain evidence="2">O157:H7 / EDL933 / ATCC 700927 / EHEC</strain>
    </source>
</reference>
<dbReference type="InterPro" id="IPR036388">
    <property type="entry name" value="WH-like_DNA-bd_sf"/>
</dbReference>
<dbReference type="PIR" id="B86010">
    <property type="entry name" value="B86010"/>
</dbReference>
<dbReference type="KEGG" id="ece:Z4801"/>
<protein>
    <submittedName>
        <fullName evidence="1">ATP-dependent DNA helicase (Together with adjacent 3 orfs)</fullName>
    </submittedName>
</protein>
<dbReference type="EMBL" id="AE005174">
    <property type="protein sequence ID" value="AAG58542.1"/>
    <property type="molecule type" value="Genomic_DNA"/>
</dbReference>